<protein>
    <recommendedName>
        <fullName evidence="3">Histidine kinase/HSP90-like ATPase domain-containing protein</fullName>
    </recommendedName>
</protein>
<name>A0ABP5XQQ2_9ACTN</name>
<dbReference type="Proteomes" id="UP001501231">
    <property type="component" value="Unassembled WGS sequence"/>
</dbReference>
<dbReference type="InterPro" id="IPR050267">
    <property type="entry name" value="Anti-sigma-factor_SerPK"/>
</dbReference>
<evidence type="ECO:0000256" key="2">
    <source>
        <dbReference type="SAM" id="MobiDB-lite"/>
    </source>
</evidence>
<dbReference type="Pfam" id="PF13581">
    <property type="entry name" value="HATPase_c_2"/>
    <property type="match status" value="1"/>
</dbReference>
<dbReference type="Gene3D" id="3.30.565.10">
    <property type="entry name" value="Histidine kinase-like ATPase, C-terminal domain"/>
    <property type="match status" value="1"/>
</dbReference>
<feature type="region of interest" description="Disordered" evidence="2">
    <location>
        <begin position="1"/>
        <end position="25"/>
    </location>
</feature>
<dbReference type="PANTHER" id="PTHR35526:SF3">
    <property type="entry name" value="ANTI-SIGMA-F FACTOR RSBW"/>
    <property type="match status" value="1"/>
</dbReference>
<dbReference type="InterPro" id="IPR036890">
    <property type="entry name" value="HATPase_C_sf"/>
</dbReference>
<gene>
    <name evidence="4" type="ORF">GCM10010191_95450</name>
</gene>
<keyword evidence="1" id="KW-0723">Serine/threonine-protein kinase</keyword>
<dbReference type="SUPFAM" id="SSF55874">
    <property type="entry name" value="ATPase domain of HSP90 chaperone/DNA topoisomerase II/histidine kinase"/>
    <property type="match status" value="1"/>
</dbReference>
<evidence type="ECO:0000256" key="1">
    <source>
        <dbReference type="ARBA" id="ARBA00022527"/>
    </source>
</evidence>
<comment type="caution">
    <text evidence="4">The sequence shown here is derived from an EMBL/GenBank/DDBJ whole genome shotgun (WGS) entry which is preliminary data.</text>
</comment>
<dbReference type="EMBL" id="BAAARW010000050">
    <property type="protein sequence ID" value="GAA2459968.1"/>
    <property type="molecule type" value="Genomic_DNA"/>
</dbReference>
<keyword evidence="1" id="KW-0808">Transferase</keyword>
<dbReference type="CDD" id="cd16936">
    <property type="entry name" value="HATPase_RsbW-like"/>
    <property type="match status" value="1"/>
</dbReference>
<dbReference type="InterPro" id="IPR003594">
    <property type="entry name" value="HATPase_dom"/>
</dbReference>
<keyword evidence="1" id="KW-0418">Kinase</keyword>
<evidence type="ECO:0000259" key="3">
    <source>
        <dbReference type="Pfam" id="PF13581"/>
    </source>
</evidence>
<dbReference type="RefSeq" id="WP_344598768.1">
    <property type="nucleotide sequence ID" value="NZ_BAAARW010000050.1"/>
</dbReference>
<feature type="domain" description="Histidine kinase/HSP90-like ATPase" evidence="3">
    <location>
        <begin position="66"/>
        <end position="183"/>
    </location>
</feature>
<dbReference type="PANTHER" id="PTHR35526">
    <property type="entry name" value="ANTI-SIGMA-F FACTOR RSBW-RELATED"/>
    <property type="match status" value="1"/>
</dbReference>
<proteinExistence type="predicted"/>
<reference evidence="5" key="1">
    <citation type="journal article" date="2019" name="Int. J. Syst. Evol. Microbiol.">
        <title>The Global Catalogue of Microorganisms (GCM) 10K type strain sequencing project: providing services to taxonomists for standard genome sequencing and annotation.</title>
        <authorList>
            <consortium name="The Broad Institute Genomics Platform"/>
            <consortium name="The Broad Institute Genome Sequencing Center for Infectious Disease"/>
            <person name="Wu L."/>
            <person name="Ma J."/>
        </authorList>
    </citation>
    <scope>NUCLEOTIDE SEQUENCE [LARGE SCALE GENOMIC DNA]</scope>
    <source>
        <strain evidence="5">JCM 3325</strain>
    </source>
</reference>
<keyword evidence="5" id="KW-1185">Reference proteome</keyword>
<sequence length="201" mass="20988">MVGVYGTPAGPVLPDGPAPVRPPGQSYRAAQPACWRIGELRLSGTAPACWPEPFPGQGWISRLDVAADPGSLHPARELTRRCLGYRGLPGMVWDATTIISELLTNAITHASPSGAALRVILIGHLERLAIVVTDPSHRAPVRRAVAAAGLVDAVDPADVCDRLLAEGGRGLHIVDGLSRAWGWAPLATGGKAVWAVLEDAG</sequence>
<accession>A0ABP5XQQ2</accession>
<evidence type="ECO:0000313" key="5">
    <source>
        <dbReference type="Proteomes" id="UP001501231"/>
    </source>
</evidence>
<evidence type="ECO:0000313" key="4">
    <source>
        <dbReference type="EMBL" id="GAA2459968.1"/>
    </source>
</evidence>
<organism evidence="4 5">
    <name type="scientific">Actinomadura vinacea</name>
    <dbReference type="NCBI Taxonomy" id="115336"/>
    <lineage>
        <taxon>Bacteria</taxon>
        <taxon>Bacillati</taxon>
        <taxon>Actinomycetota</taxon>
        <taxon>Actinomycetes</taxon>
        <taxon>Streptosporangiales</taxon>
        <taxon>Thermomonosporaceae</taxon>
        <taxon>Actinomadura</taxon>
    </lineage>
</organism>